<dbReference type="PANTHER" id="PTHR11439">
    <property type="entry name" value="GAG-POL-RELATED RETROTRANSPOSON"/>
    <property type="match status" value="1"/>
</dbReference>
<proteinExistence type="predicted"/>
<keyword evidence="3" id="KW-1185">Reference proteome</keyword>
<protein>
    <recommendedName>
        <fullName evidence="1">Reverse transcriptase Ty1/copia-type domain-containing protein</fullName>
    </recommendedName>
</protein>
<dbReference type="OrthoDB" id="1436818at2759"/>
<feature type="non-terminal residue" evidence="2">
    <location>
        <position position="1"/>
    </location>
</feature>
<dbReference type="InterPro" id="IPR013103">
    <property type="entry name" value="RVT_2"/>
</dbReference>
<accession>A0A371HNE4</accession>
<evidence type="ECO:0000313" key="2">
    <source>
        <dbReference type="EMBL" id="RDY04297.1"/>
    </source>
</evidence>
<dbReference type="CDD" id="cd09272">
    <property type="entry name" value="RNase_HI_RT_Ty1"/>
    <property type="match status" value="1"/>
</dbReference>
<organism evidence="2 3">
    <name type="scientific">Mucuna pruriens</name>
    <name type="common">Velvet bean</name>
    <name type="synonym">Dolichos pruriens</name>
    <dbReference type="NCBI Taxonomy" id="157652"/>
    <lineage>
        <taxon>Eukaryota</taxon>
        <taxon>Viridiplantae</taxon>
        <taxon>Streptophyta</taxon>
        <taxon>Embryophyta</taxon>
        <taxon>Tracheophyta</taxon>
        <taxon>Spermatophyta</taxon>
        <taxon>Magnoliopsida</taxon>
        <taxon>eudicotyledons</taxon>
        <taxon>Gunneridae</taxon>
        <taxon>Pentapetalae</taxon>
        <taxon>rosids</taxon>
        <taxon>fabids</taxon>
        <taxon>Fabales</taxon>
        <taxon>Fabaceae</taxon>
        <taxon>Papilionoideae</taxon>
        <taxon>50 kb inversion clade</taxon>
        <taxon>NPAAA clade</taxon>
        <taxon>indigoferoid/millettioid clade</taxon>
        <taxon>Phaseoleae</taxon>
        <taxon>Mucuna</taxon>
    </lineage>
</organism>
<evidence type="ECO:0000259" key="1">
    <source>
        <dbReference type="Pfam" id="PF07727"/>
    </source>
</evidence>
<dbReference type="Pfam" id="PF07727">
    <property type="entry name" value="RVT_2"/>
    <property type="match status" value="1"/>
</dbReference>
<dbReference type="EMBL" id="QJKJ01002106">
    <property type="protein sequence ID" value="RDY04297.1"/>
    <property type="molecule type" value="Genomic_DNA"/>
</dbReference>
<dbReference type="Proteomes" id="UP000257109">
    <property type="component" value="Unassembled WGS sequence"/>
</dbReference>
<feature type="domain" description="Reverse transcriptase Ty1/copia-type" evidence="1">
    <location>
        <begin position="2"/>
        <end position="99"/>
    </location>
</feature>
<gene>
    <name evidence="2" type="ORF">CR513_12017</name>
</gene>
<comment type="caution">
    <text evidence="2">The sequence shown here is derived from an EMBL/GenBank/DDBJ whole genome shotgun (WGS) entry which is preliminary data.</text>
</comment>
<dbReference type="AlphaFoldDB" id="A0A371HNE4"/>
<dbReference type="STRING" id="157652.A0A371HNE4"/>
<evidence type="ECO:0000313" key="3">
    <source>
        <dbReference type="Proteomes" id="UP000257109"/>
    </source>
</evidence>
<sequence>MGFQRCNYNSCVYILKKDAKILLYLLLYVDDILLASSKKDVINRLKSKLNFEFEIKELGEAKRILGMDISKNRSKEELFLSQQGYIKKVVEKVRMHDKLSIKHGPITNEERNRMTSIQYASRAGSIMYGMVCSRLDLVRVINMGALKWILKYLNSSLSSGLRFKRKLHDGDAIKRYVNFDYVGHIDTRKSLFGYVFTLFGTTISWRSILELVAALSTTQAEFIVLIEGVKEAMWIKGLIVELGIAQNNVTVFCDSYSDIHIYKHQVYHDKSKHINVKLHFIRDVIETKSLPYFKFKHCLDLIGFSEE</sequence>
<name>A0A371HNE4_MUCPR</name>
<reference evidence="2" key="1">
    <citation type="submission" date="2018-05" db="EMBL/GenBank/DDBJ databases">
        <title>Draft genome of Mucuna pruriens seed.</title>
        <authorList>
            <person name="Nnadi N.E."/>
            <person name="Vos R."/>
            <person name="Hasami M.H."/>
            <person name="Devisetty U.K."/>
            <person name="Aguiy J.C."/>
        </authorList>
    </citation>
    <scope>NUCLEOTIDE SEQUENCE [LARGE SCALE GENOMIC DNA]</scope>
    <source>
        <strain evidence="2">JCA_2017</strain>
    </source>
</reference>
<dbReference type="PANTHER" id="PTHR11439:SF491">
    <property type="entry name" value="INTEGRASE CATALYTIC DOMAIN-CONTAINING PROTEIN"/>
    <property type="match status" value="1"/>
</dbReference>